<evidence type="ECO:0000313" key="1">
    <source>
        <dbReference type="EMBL" id="MFC3097334.1"/>
    </source>
</evidence>
<evidence type="ECO:0000313" key="2">
    <source>
        <dbReference type="Proteomes" id="UP001595456"/>
    </source>
</evidence>
<organism evidence="1 2">
    <name type="scientific">Alteraurantiacibacter palmitatis</name>
    <dbReference type="NCBI Taxonomy" id="2054628"/>
    <lineage>
        <taxon>Bacteria</taxon>
        <taxon>Pseudomonadati</taxon>
        <taxon>Pseudomonadota</taxon>
        <taxon>Alphaproteobacteria</taxon>
        <taxon>Sphingomonadales</taxon>
        <taxon>Erythrobacteraceae</taxon>
        <taxon>Alteraurantiacibacter</taxon>
    </lineage>
</organism>
<accession>A0ABV7E616</accession>
<dbReference type="EMBL" id="JBHRST010000008">
    <property type="protein sequence ID" value="MFC3097334.1"/>
    <property type="molecule type" value="Genomic_DNA"/>
</dbReference>
<sequence>MIVVKVELHSAITGQVTEIGRMMINNVGGSASSGDYQARTYRGRSAETLARAMKRNEVTRKGKIEGHARLRLHVWHLIAKALASMGYGQ</sequence>
<gene>
    <name evidence="1" type="ORF">ACFODU_05900</name>
</gene>
<dbReference type="RefSeq" id="WP_336926096.1">
    <property type="nucleotide sequence ID" value="NZ_JBANRO010000006.1"/>
</dbReference>
<reference evidence="2" key="1">
    <citation type="journal article" date="2019" name="Int. J. Syst. Evol. Microbiol.">
        <title>The Global Catalogue of Microorganisms (GCM) 10K type strain sequencing project: providing services to taxonomists for standard genome sequencing and annotation.</title>
        <authorList>
            <consortium name="The Broad Institute Genomics Platform"/>
            <consortium name="The Broad Institute Genome Sequencing Center for Infectious Disease"/>
            <person name="Wu L."/>
            <person name="Ma J."/>
        </authorList>
    </citation>
    <scope>NUCLEOTIDE SEQUENCE [LARGE SCALE GENOMIC DNA]</scope>
    <source>
        <strain evidence="2">KCTC 52607</strain>
    </source>
</reference>
<name>A0ABV7E616_9SPHN</name>
<protein>
    <submittedName>
        <fullName evidence="1">Uncharacterized protein</fullName>
    </submittedName>
</protein>
<proteinExistence type="predicted"/>
<dbReference type="Proteomes" id="UP001595456">
    <property type="component" value="Unassembled WGS sequence"/>
</dbReference>
<keyword evidence="2" id="KW-1185">Reference proteome</keyword>
<comment type="caution">
    <text evidence="1">The sequence shown here is derived from an EMBL/GenBank/DDBJ whole genome shotgun (WGS) entry which is preliminary data.</text>
</comment>